<accession>A0A6F9DIA9</accession>
<reference evidence="2" key="1">
    <citation type="submission" date="2020-04" db="EMBL/GenBank/DDBJ databases">
        <authorList>
            <person name="Neveu A P."/>
        </authorList>
    </citation>
    <scope>NUCLEOTIDE SEQUENCE</scope>
    <source>
        <tissue evidence="2">Whole embryo</tissue>
    </source>
</reference>
<keyword evidence="1" id="KW-0812">Transmembrane</keyword>
<evidence type="ECO:0000313" key="2">
    <source>
        <dbReference type="EMBL" id="CAB3262718.1"/>
    </source>
</evidence>
<feature type="transmembrane region" description="Helical" evidence="1">
    <location>
        <begin position="61"/>
        <end position="80"/>
    </location>
</feature>
<feature type="transmembrane region" description="Helical" evidence="1">
    <location>
        <begin position="129"/>
        <end position="151"/>
    </location>
</feature>
<keyword evidence="1" id="KW-0472">Membrane</keyword>
<feature type="transmembrane region" description="Helical" evidence="1">
    <location>
        <begin position="29"/>
        <end position="55"/>
    </location>
</feature>
<proteinExistence type="evidence at transcript level"/>
<dbReference type="AlphaFoldDB" id="A0A6F9DIA9"/>
<feature type="transmembrane region" description="Helical" evidence="1">
    <location>
        <begin position="89"/>
        <end position="117"/>
    </location>
</feature>
<dbReference type="EMBL" id="LR786856">
    <property type="protein sequence ID" value="CAB3262718.1"/>
    <property type="molecule type" value="mRNA"/>
</dbReference>
<keyword evidence="1" id="KW-1133">Transmembrane helix</keyword>
<organism evidence="2">
    <name type="scientific">Phallusia mammillata</name>
    <dbReference type="NCBI Taxonomy" id="59560"/>
    <lineage>
        <taxon>Eukaryota</taxon>
        <taxon>Metazoa</taxon>
        <taxon>Chordata</taxon>
        <taxon>Tunicata</taxon>
        <taxon>Ascidiacea</taxon>
        <taxon>Phlebobranchia</taxon>
        <taxon>Ascidiidae</taxon>
        <taxon>Phallusia</taxon>
    </lineage>
</organism>
<dbReference type="InterPro" id="IPR030417">
    <property type="entry name" value="MS4A"/>
</dbReference>
<name>A0A6F9DIA9_9ASCI</name>
<dbReference type="PANTHER" id="PTHR23320">
    <property type="entry name" value="MEMBRANE-SPANNING 4-DOMAINS SUBFAMILY A MS4A -RELATED"/>
    <property type="match status" value="1"/>
</dbReference>
<sequence>MEDENVTSVTNRENDLKKRQDIQYTFKSIGITLIVLSAISILSTIIALVVFRYWWVPYLDVGAGVWCSLLVIPLGVLLILSSRKATPCLVIWTFTWSVVASVLLLVTMAMSFCGGIYNSGIYQNVGGVTFFHLGLFGITLPQFVLSLYIAIRFGKISCSNSEPLTCGDMWSVCCWPQRNGYQVLYHPMTGDQQA</sequence>
<gene>
    <name evidence="2" type="primary">LOC100182239</name>
</gene>
<protein>
    <submittedName>
        <fullName evidence="2">Uncharacterized protein LOC100182239</fullName>
    </submittedName>
</protein>
<dbReference type="PANTHER" id="PTHR23320:SF165">
    <property type="entry name" value="MARVEL DOMAIN-CONTAINING PROTEIN"/>
    <property type="match status" value="1"/>
</dbReference>
<evidence type="ECO:0000256" key="1">
    <source>
        <dbReference type="SAM" id="Phobius"/>
    </source>
</evidence>